<feature type="domain" description="Peptidase A1" evidence="4">
    <location>
        <begin position="85"/>
        <end position="407"/>
    </location>
</feature>
<evidence type="ECO:0000256" key="1">
    <source>
        <dbReference type="ARBA" id="ARBA00007447"/>
    </source>
</evidence>
<evidence type="ECO:0000313" key="6">
    <source>
        <dbReference type="Proteomes" id="UP000431533"/>
    </source>
</evidence>
<comment type="caution">
    <text evidence="5">The sequence shown here is derived from an EMBL/GenBank/DDBJ whole genome shotgun (WGS) entry which is preliminary data.</text>
</comment>
<gene>
    <name evidence="5" type="primary">SAP8_0</name>
    <name evidence="5" type="ORF">LHYA1_G007211</name>
</gene>
<reference evidence="5 6" key="1">
    <citation type="submission" date="2018-05" db="EMBL/GenBank/DDBJ databases">
        <title>Genome sequencing and assembly of the regulated plant pathogen Lachnellula willkommii and related sister species for the development of diagnostic species identification markers.</title>
        <authorList>
            <person name="Giroux E."/>
            <person name="Bilodeau G."/>
        </authorList>
    </citation>
    <scope>NUCLEOTIDE SEQUENCE [LARGE SCALE GENOMIC DNA]</scope>
    <source>
        <strain evidence="5 6">CBS 185.66</strain>
    </source>
</reference>
<protein>
    <submittedName>
        <fullName evidence="5">Candidapepsin-8</fullName>
    </submittedName>
</protein>
<keyword evidence="6" id="KW-1185">Reference proteome</keyword>
<feature type="signal peptide" evidence="3">
    <location>
        <begin position="1"/>
        <end position="16"/>
    </location>
</feature>
<dbReference type="EMBL" id="QGMH01000115">
    <property type="protein sequence ID" value="TVY24860.1"/>
    <property type="molecule type" value="Genomic_DNA"/>
</dbReference>
<dbReference type="PROSITE" id="PS51767">
    <property type="entry name" value="PEPTIDASE_A1"/>
    <property type="match status" value="1"/>
</dbReference>
<evidence type="ECO:0000259" key="4">
    <source>
        <dbReference type="PROSITE" id="PS51767"/>
    </source>
</evidence>
<evidence type="ECO:0000256" key="2">
    <source>
        <dbReference type="PIRSR" id="PIRSR601461-1"/>
    </source>
</evidence>
<dbReference type="InterPro" id="IPR001461">
    <property type="entry name" value="Aspartic_peptidase_A1"/>
</dbReference>
<evidence type="ECO:0000313" key="5">
    <source>
        <dbReference type="EMBL" id="TVY24860.1"/>
    </source>
</evidence>
<dbReference type="Pfam" id="PF00026">
    <property type="entry name" value="Asp"/>
    <property type="match status" value="1"/>
</dbReference>
<dbReference type="PANTHER" id="PTHR47966">
    <property type="entry name" value="BETA-SITE APP-CLEAVING ENZYME, ISOFORM A-RELATED"/>
    <property type="match status" value="1"/>
</dbReference>
<feature type="active site" evidence="2">
    <location>
        <position position="103"/>
    </location>
</feature>
<dbReference type="RefSeq" id="XP_031003648.1">
    <property type="nucleotide sequence ID" value="XM_031152141.1"/>
</dbReference>
<organism evidence="5 6">
    <name type="scientific">Lachnellula hyalina</name>
    <dbReference type="NCBI Taxonomy" id="1316788"/>
    <lineage>
        <taxon>Eukaryota</taxon>
        <taxon>Fungi</taxon>
        <taxon>Dikarya</taxon>
        <taxon>Ascomycota</taxon>
        <taxon>Pezizomycotina</taxon>
        <taxon>Leotiomycetes</taxon>
        <taxon>Helotiales</taxon>
        <taxon>Lachnaceae</taxon>
        <taxon>Lachnellula</taxon>
    </lineage>
</organism>
<dbReference type="PANTHER" id="PTHR47966:SF65">
    <property type="entry name" value="ASPARTIC-TYPE ENDOPEPTIDASE"/>
    <property type="match status" value="1"/>
</dbReference>
<dbReference type="InterPro" id="IPR021109">
    <property type="entry name" value="Peptidase_aspartic_dom_sf"/>
</dbReference>
<feature type="chain" id="PRO_5034369808" evidence="3">
    <location>
        <begin position="17"/>
        <end position="427"/>
    </location>
</feature>
<dbReference type="AlphaFoldDB" id="A0A8H8QZ72"/>
<feature type="active site" evidence="2">
    <location>
        <position position="304"/>
    </location>
</feature>
<proteinExistence type="inferred from homology"/>
<evidence type="ECO:0000256" key="3">
    <source>
        <dbReference type="SAM" id="SignalP"/>
    </source>
</evidence>
<dbReference type="Gene3D" id="2.40.70.10">
    <property type="entry name" value="Acid Proteases"/>
    <property type="match status" value="2"/>
</dbReference>
<comment type="similarity">
    <text evidence="1">Belongs to the peptidase A1 family.</text>
</comment>
<dbReference type="InterPro" id="IPR033121">
    <property type="entry name" value="PEPTIDASE_A1"/>
</dbReference>
<sequence>MLRCILLCAFASISSSYNVPDHKPTIEDPLKIPQSLFANKHAPTYGSGVLQLPVKVHDGNLEKLNFGERRKRQSSDPLANIINGYTIDILLGTRSQEVTVIMDTGSSELWVDPECSNSYSPTDCANFGRYTPSQSSTSHDLGTTIAIQYGTGSMNGEYFTDNLIMGGSLNGIGAARITAQQFGVANTSMFSTLGIMGVGFGYQLDTNYYNIIDQLYVQGVTNSRAFSLDLASIDVSQGSIIFGGIDTMKYIGALEKRPIIPYQLSPDGYPRYWIYMTSVGVTPPGASSSTPVTATGYNQAIFPDSGTTISQLPTALVNALLPYFPGAVSQGGGAYTVPCSYRDQAGTIDFGFGNTTIHVSYHEWFWFDGQDCYFGAQATQSTFLLGVVYDQDNANVLLAQAANCGTNVLAIGTGVNAVPSVTGGCTA</sequence>
<dbReference type="GeneID" id="41987409"/>
<dbReference type="PRINTS" id="PR00792">
    <property type="entry name" value="PEPSIN"/>
</dbReference>
<accession>A0A8H8QZ72</accession>
<dbReference type="OrthoDB" id="771136at2759"/>
<dbReference type="Proteomes" id="UP000431533">
    <property type="component" value="Unassembled WGS sequence"/>
</dbReference>
<keyword evidence="3" id="KW-0732">Signal</keyword>
<dbReference type="SUPFAM" id="SSF50630">
    <property type="entry name" value="Acid proteases"/>
    <property type="match status" value="1"/>
</dbReference>
<dbReference type="GO" id="GO:0006508">
    <property type="term" value="P:proteolysis"/>
    <property type="evidence" value="ECO:0007669"/>
    <property type="project" value="InterPro"/>
</dbReference>
<dbReference type="GO" id="GO:0004190">
    <property type="term" value="F:aspartic-type endopeptidase activity"/>
    <property type="evidence" value="ECO:0007669"/>
    <property type="project" value="InterPro"/>
</dbReference>
<name>A0A8H8QZ72_9HELO</name>